<feature type="compositionally biased region" description="Low complexity" evidence="7">
    <location>
        <begin position="440"/>
        <end position="459"/>
    </location>
</feature>
<dbReference type="PANTHER" id="PTHR46297:SF1">
    <property type="entry name" value="ZINC FINGER CCCH-TYPE WITH G PATCH DOMAIN-CONTAINING PROTEIN"/>
    <property type="match status" value="1"/>
</dbReference>
<keyword evidence="2" id="KW-0479">Metal-binding</keyword>
<dbReference type="CDD" id="cd20384">
    <property type="entry name" value="Tudor_ZGPAT"/>
    <property type="match status" value="1"/>
</dbReference>
<dbReference type="Pfam" id="PF01585">
    <property type="entry name" value="G-patch"/>
    <property type="match status" value="1"/>
</dbReference>
<sequence>MSTQDELSTAEIESSLKENENSLAEIKELLVLSPEEPELINLAEVLQNLIKLQQEKLLQRKKDDLLALIGCSVEPSSHEIGDMPNSAEISMSLNEGDPTNSNSDLNVLKVGEKCCIPFTHPENQKVYFLPGLIQNIDFEVKTCNVLILTPITPSTRVCVKYLSNQCTGICPHERSHGEEISSELVVPYEILHVGQMDAYKVGRNFWAKYEDEVWYLAKLIGLESKGLGFRVTYNGYENENPHGVVVGPDEIIPVQSLDDEGGKDGIFSEENETDESDYSNDESDSFSDDFVSSEISTLESDTGFGRFSFTPFDNRDKGNDNFAEWEKHTTGVASRMMAKMGYKMGEGLGKNGEGIVNPIEVKLFSRGVSLDYIDKPDKIGPHRRRHHDRGTEIEPKRHRHRKRIGSKIGNDLIAESQPNVFDFLNVSLNKGGNDAHDMDSINVSSSSSRNTSSNETSNSMTDRLKRDRKPAELVGDPCVIDGSGVYVDKVILEDWETEFDIAISSLASILSK</sequence>
<dbReference type="GO" id="GO:0001227">
    <property type="term" value="F:DNA-binding transcription repressor activity, RNA polymerase II-specific"/>
    <property type="evidence" value="ECO:0007669"/>
    <property type="project" value="TreeGrafter"/>
</dbReference>
<dbReference type="PROSITE" id="PS50174">
    <property type="entry name" value="G_PATCH"/>
    <property type="match status" value="1"/>
</dbReference>
<evidence type="ECO:0000256" key="7">
    <source>
        <dbReference type="SAM" id="MobiDB-lite"/>
    </source>
</evidence>
<feature type="region of interest" description="Disordered" evidence="7">
    <location>
        <begin position="254"/>
        <end position="285"/>
    </location>
</feature>
<keyword evidence="10" id="KW-1185">Reference proteome</keyword>
<keyword evidence="6" id="KW-0539">Nucleus</keyword>
<evidence type="ECO:0000256" key="1">
    <source>
        <dbReference type="ARBA" id="ARBA00004123"/>
    </source>
</evidence>
<comment type="caution">
    <text evidence="9">The sequence shown here is derived from an EMBL/GenBank/DDBJ whole genome shotgun (WGS) entry which is preliminary data.</text>
</comment>
<comment type="subcellular location">
    <subcellularLocation>
        <location evidence="1">Nucleus</location>
    </subcellularLocation>
</comment>
<dbReference type="GO" id="GO:0005634">
    <property type="term" value="C:nucleus"/>
    <property type="evidence" value="ECO:0007669"/>
    <property type="project" value="UniProtKB-SubCell"/>
</dbReference>
<dbReference type="OrthoDB" id="4822at2759"/>
<dbReference type="EMBL" id="CAJVPV010002959">
    <property type="protein sequence ID" value="CAG8539958.1"/>
    <property type="molecule type" value="Genomic_DNA"/>
</dbReference>
<dbReference type="InterPro" id="IPR000467">
    <property type="entry name" value="G_patch_dom"/>
</dbReference>
<dbReference type="PANTHER" id="PTHR46297">
    <property type="entry name" value="ZINC FINGER CCCH-TYPE WITH G PATCH DOMAIN-CONTAINING PROTEIN"/>
    <property type="match status" value="1"/>
</dbReference>
<evidence type="ECO:0000256" key="3">
    <source>
        <dbReference type="ARBA" id="ARBA00022771"/>
    </source>
</evidence>
<dbReference type="AlphaFoldDB" id="A0A9N9FJ55"/>
<dbReference type="Proteomes" id="UP000789342">
    <property type="component" value="Unassembled WGS sequence"/>
</dbReference>
<evidence type="ECO:0000313" key="9">
    <source>
        <dbReference type="EMBL" id="CAG8539958.1"/>
    </source>
</evidence>
<evidence type="ECO:0000313" key="10">
    <source>
        <dbReference type="Proteomes" id="UP000789342"/>
    </source>
</evidence>
<keyword evidence="5" id="KW-0238">DNA-binding</keyword>
<feature type="region of interest" description="Disordered" evidence="7">
    <location>
        <begin position="435"/>
        <end position="470"/>
    </location>
</feature>
<dbReference type="SMART" id="SM00443">
    <property type="entry name" value="G_patch"/>
    <property type="match status" value="1"/>
</dbReference>
<reference evidence="9" key="1">
    <citation type="submission" date="2021-06" db="EMBL/GenBank/DDBJ databases">
        <authorList>
            <person name="Kallberg Y."/>
            <person name="Tangrot J."/>
            <person name="Rosling A."/>
        </authorList>
    </citation>
    <scope>NUCLEOTIDE SEQUENCE</scope>
    <source>
        <strain evidence="9">CL551</strain>
    </source>
</reference>
<gene>
    <name evidence="9" type="ORF">AMORRO_LOCUS5078</name>
</gene>
<proteinExistence type="predicted"/>
<feature type="compositionally biased region" description="Acidic residues" evidence="7">
    <location>
        <begin position="257"/>
        <end position="285"/>
    </location>
</feature>
<feature type="region of interest" description="Disordered" evidence="7">
    <location>
        <begin position="375"/>
        <end position="401"/>
    </location>
</feature>
<dbReference type="GO" id="GO:0008270">
    <property type="term" value="F:zinc ion binding"/>
    <property type="evidence" value="ECO:0007669"/>
    <property type="project" value="UniProtKB-KW"/>
</dbReference>
<evidence type="ECO:0000256" key="6">
    <source>
        <dbReference type="ARBA" id="ARBA00023242"/>
    </source>
</evidence>
<organism evidence="9 10">
    <name type="scientific">Acaulospora morrowiae</name>
    <dbReference type="NCBI Taxonomy" id="94023"/>
    <lineage>
        <taxon>Eukaryota</taxon>
        <taxon>Fungi</taxon>
        <taxon>Fungi incertae sedis</taxon>
        <taxon>Mucoromycota</taxon>
        <taxon>Glomeromycotina</taxon>
        <taxon>Glomeromycetes</taxon>
        <taxon>Diversisporales</taxon>
        <taxon>Acaulosporaceae</taxon>
        <taxon>Acaulospora</taxon>
    </lineage>
</organism>
<evidence type="ECO:0000256" key="5">
    <source>
        <dbReference type="ARBA" id="ARBA00023125"/>
    </source>
</evidence>
<evidence type="ECO:0000259" key="8">
    <source>
        <dbReference type="PROSITE" id="PS50174"/>
    </source>
</evidence>
<evidence type="ECO:0000256" key="4">
    <source>
        <dbReference type="ARBA" id="ARBA00022833"/>
    </source>
</evidence>
<feature type="domain" description="G-patch" evidence="8">
    <location>
        <begin position="329"/>
        <end position="375"/>
    </location>
</feature>
<keyword evidence="3" id="KW-0863">Zinc-finger</keyword>
<name>A0A9N9FJ55_9GLOM</name>
<keyword evidence="4" id="KW-0862">Zinc</keyword>
<protein>
    <submittedName>
        <fullName evidence="9">7219_t:CDS:1</fullName>
    </submittedName>
</protein>
<accession>A0A9N9FJ55</accession>
<dbReference type="GO" id="GO:0000978">
    <property type="term" value="F:RNA polymerase II cis-regulatory region sequence-specific DNA binding"/>
    <property type="evidence" value="ECO:0007669"/>
    <property type="project" value="TreeGrafter"/>
</dbReference>
<evidence type="ECO:0000256" key="2">
    <source>
        <dbReference type="ARBA" id="ARBA00022723"/>
    </source>
</evidence>